<evidence type="ECO:0000313" key="2">
    <source>
        <dbReference type="EMBL" id="KAJ9593736.1"/>
    </source>
</evidence>
<keyword evidence="1" id="KW-0472">Membrane</keyword>
<comment type="caution">
    <text evidence="2">The sequence shown here is derived from an EMBL/GenBank/DDBJ whole genome shotgun (WGS) entry which is preliminary data.</text>
</comment>
<dbReference type="Proteomes" id="UP001233999">
    <property type="component" value="Unassembled WGS sequence"/>
</dbReference>
<feature type="non-terminal residue" evidence="2">
    <location>
        <position position="1"/>
    </location>
</feature>
<proteinExistence type="predicted"/>
<feature type="non-terminal residue" evidence="2">
    <location>
        <position position="57"/>
    </location>
</feature>
<organism evidence="2 3">
    <name type="scientific">Diploptera punctata</name>
    <name type="common">Pacific beetle cockroach</name>
    <dbReference type="NCBI Taxonomy" id="6984"/>
    <lineage>
        <taxon>Eukaryota</taxon>
        <taxon>Metazoa</taxon>
        <taxon>Ecdysozoa</taxon>
        <taxon>Arthropoda</taxon>
        <taxon>Hexapoda</taxon>
        <taxon>Insecta</taxon>
        <taxon>Pterygota</taxon>
        <taxon>Neoptera</taxon>
        <taxon>Polyneoptera</taxon>
        <taxon>Dictyoptera</taxon>
        <taxon>Blattodea</taxon>
        <taxon>Blaberoidea</taxon>
        <taxon>Blaberidae</taxon>
        <taxon>Diplopterinae</taxon>
        <taxon>Diploptera</taxon>
    </lineage>
</organism>
<reference evidence="2" key="1">
    <citation type="journal article" date="2023" name="IScience">
        <title>Live-bearing cockroach genome reveals convergent evolutionary mechanisms linked to viviparity in insects and beyond.</title>
        <authorList>
            <person name="Fouks B."/>
            <person name="Harrison M.C."/>
            <person name="Mikhailova A.A."/>
            <person name="Marchal E."/>
            <person name="English S."/>
            <person name="Carruthers M."/>
            <person name="Jennings E.C."/>
            <person name="Chiamaka E.L."/>
            <person name="Frigard R.A."/>
            <person name="Pippel M."/>
            <person name="Attardo G.M."/>
            <person name="Benoit J.B."/>
            <person name="Bornberg-Bauer E."/>
            <person name="Tobe S.S."/>
        </authorList>
    </citation>
    <scope>NUCLEOTIDE SEQUENCE</scope>
    <source>
        <strain evidence="2">Stay&amp;Tobe</strain>
    </source>
</reference>
<dbReference type="AlphaFoldDB" id="A0AAD8A759"/>
<keyword evidence="1" id="KW-1133">Transmembrane helix</keyword>
<evidence type="ECO:0000256" key="1">
    <source>
        <dbReference type="SAM" id="Phobius"/>
    </source>
</evidence>
<accession>A0AAD8A759</accession>
<protein>
    <submittedName>
        <fullName evidence="2">Uncharacterized protein</fullName>
    </submittedName>
</protein>
<feature type="transmembrane region" description="Helical" evidence="1">
    <location>
        <begin position="29"/>
        <end position="47"/>
    </location>
</feature>
<sequence length="57" mass="6513">TMGTSACSTDANMNCTKVSYVPRWRWLDLFVQLFIHVGCLYGFYLMLTSAKLATSLW</sequence>
<keyword evidence="3" id="KW-1185">Reference proteome</keyword>
<keyword evidence="1" id="KW-0812">Transmembrane</keyword>
<gene>
    <name evidence="2" type="ORF">L9F63_014709</name>
</gene>
<reference evidence="2" key="2">
    <citation type="submission" date="2023-05" db="EMBL/GenBank/DDBJ databases">
        <authorList>
            <person name="Fouks B."/>
        </authorList>
    </citation>
    <scope>NUCLEOTIDE SEQUENCE</scope>
    <source>
        <strain evidence="2">Stay&amp;Tobe</strain>
        <tissue evidence="2">Testes</tissue>
    </source>
</reference>
<name>A0AAD8A759_DIPPU</name>
<evidence type="ECO:0000313" key="3">
    <source>
        <dbReference type="Proteomes" id="UP001233999"/>
    </source>
</evidence>
<dbReference type="EMBL" id="JASPKZ010003409">
    <property type="protein sequence ID" value="KAJ9593736.1"/>
    <property type="molecule type" value="Genomic_DNA"/>
</dbReference>